<feature type="region of interest" description="Disordered" evidence="5">
    <location>
        <begin position="1"/>
        <end position="20"/>
    </location>
</feature>
<dbReference type="EMBL" id="NAJP01000047">
    <property type="protein sequence ID" value="TKA38146.1"/>
    <property type="molecule type" value="Genomic_DNA"/>
</dbReference>
<evidence type="ECO:0000313" key="7">
    <source>
        <dbReference type="EMBL" id="TKA38146.1"/>
    </source>
</evidence>
<dbReference type="STRING" id="329885.A0A4U0USU3"/>
<dbReference type="PANTHER" id="PTHR42940:SF8">
    <property type="entry name" value="VACUOLAR PROTEIN SORTING-ASSOCIATED PROTEIN 11"/>
    <property type="match status" value="1"/>
</dbReference>
<dbReference type="PANTHER" id="PTHR42940">
    <property type="entry name" value="ALCOHOL DEHYDROGENASE 1-RELATED"/>
    <property type="match status" value="1"/>
</dbReference>
<dbReference type="Gene3D" id="3.90.180.10">
    <property type="entry name" value="Medium-chain alcohol dehydrogenases, catalytic domain"/>
    <property type="match status" value="2"/>
</dbReference>
<dbReference type="Pfam" id="PF00107">
    <property type="entry name" value="ADH_zinc_N"/>
    <property type="match status" value="1"/>
</dbReference>
<feature type="domain" description="Alcohol dehydrogenase-like C-terminal" evidence="6">
    <location>
        <begin position="115"/>
        <end position="181"/>
    </location>
</feature>
<protein>
    <recommendedName>
        <fullName evidence="6">Alcohol dehydrogenase-like C-terminal domain-containing protein</fullName>
    </recommendedName>
</protein>
<sequence length="257" mass="28063">MNGTTNGHLPTKQRAAQFHPKDKSVHINEIPIPSIKPDEILVKVRAASLCHSDLMLFEPNEQGLVLGEGDPFTMVRSKQDPAVLSCTAFNAVTDTLAELPGEPNSTWVAVIGCGGLGHLAIQYLKAYGYRVVGIDLSAEALAEAKTSGGDHVFNPKADADYIRQVREITGKGCHAAINVTNSVPAPLQFQAMDISMNRIRVRGSNNGTTPRLEKCVEFSHEHGIRPRVTQLKLDEFEEMLKLMESGKHKGRLGVLFD</sequence>
<dbReference type="InterPro" id="IPR011032">
    <property type="entry name" value="GroES-like_sf"/>
</dbReference>
<accession>A0A4U0USU3</accession>
<dbReference type="Gene3D" id="3.40.50.720">
    <property type="entry name" value="NAD(P)-binding Rossmann-like Domain"/>
    <property type="match status" value="2"/>
</dbReference>
<dbReference type="InterPro" id="IPR013149">
    <property type="entry name" value="ADH-like_C"/>
</dbReference>
<keyword evidence="2" id="KW-0479">Metal-binding</keyword>
<evidence type="ECO:0000259" key="6">
    <source>
        <dbReference type="Pfam" id="PF00107"/>
    </source>
</evidence>
<keyword evidence="4" id="KW-0560">Oxidoreductase</keyword>
<evidence type="ECO:0000313" key="8">
    <source>
        <dbReference type="Proteomes" id="UP000310066"/>
    </source>
</evidence>
<dbReference type="SUPFAM" id="SSF51735">
    <property type="entry name" value="NAD(P)-binding Rossmann-fold domains"/>
    <property type="match status" value="1"/>
</dbReference>
<reference evidence="7 8" key="1">
    <citation type="submission" date="2017-03" db="EMBL/GenBank/DDBJ databases">
        <title>Genomes of endolithic fungi from Antarctica.</title>
        <authorList>
            <person name="Coleine C."/>
            <person name="Masonjones S."/>
            <person name="Stajich J.E."/>
        </authorList>
    </citation>
    <scope>NUCLEOTIDE SEQUENCE [LARGE SCALE GENOMIC DNA]</scope>
    <source>
        <strain evidence="7 8">CCFEE 5311</strain>
    </source>
</reference>
<dbReference type="OrthoDB" id="1879366at2759"/>
<comment type="caution">
    <text evidence="7">The sequence shown here is derived from an EMBL/GenBank/DDBJ whole genome shotgun (WGS) entry which is preliminary data.</text>
</comment>
<dbReference type="AlphaFoldDB" id="A0A4U0USU3"/>
<proteinExistence type="predicted"/>
<evidence type="ECO:0000256" key="3">
    <source>
        <dbReference type="ARBA" id="ARBA00022833"/>
    </source>
</evidence>
<evidence type="ECO:0000256" key="1">
    <source>
        <dbReference type="ARBA" id="ARBA00001947"/>
    </source>
</evidence>
<keyword evidence="3" id="KW-0862">Zinc</keyword>
<gene>
    <name evidence="7" type="ORF">B0A54_11160</name>
</gene>
<evidence type="ECO:0000256" key="2">
    <source>
        <dbReference type="ARBA" id="ARBA00022723"/>
    </source>
</evidence>
<organism evidence="7 8">
    <name type="scientific">Friedmanniomyces endolithicus</name>
    <dbReference type="NCBI Taxonomy" id="329885"/>
    <lineage>
        <taxon>Eukaryota</taxon>
        <taxon>Fungi</taxon>
        <taxon>Dikarya</taxon>
        <taxon>Ascomycota</taxon>
        <taxon>Pezizomycotina</taxon>
        <taxon>Dothideomycetes</taxon>
        <taxon>Dothideomycetidae</taxon>
        <taxon>Mycosphaerellales</taxon>
        <taxon>Teratosphaeriaceae</taxon>
        <taxon>Friedmanniomyces</taxon>
    </lineage>
</organism>
<dbReference type="Proteomes" id="UP000310066">
    <property type="component" value="Unassembled WGS sequence"/>
</dbReference>
<dbReference type="SUPFAM" id="SSF50129">
    <property type="entry name" value="GroES-like"/>
    <property type="match status" value="1"/>
</dbReference>
<dbReference type="InterPro" id="IPR036291">
    <property type="entry name" value="NAD(P)-bd_dom_sf"/>
</dbReference>
<name>A0A4U0USU3_9PEZI</name>
<evidence type="ECO:0000256" key="4">
    <source>
        <dbReference type="ARBA" id="ARBA00023002"/>
    </source>
</evidence>
<dbReference type="GO" id="GO:0016491">
    <property type="term" value="F:oxidoreductase activity"/>
    <property type="evidence" value="ECO:0007669"/>
    <property type="project" value="UniProtKB-KW"/>
</dbReference>
<comment type="cofactor">
    <cofactor evidence="1">
        <name>Zn(2+)</name>
        <dbReference type="ChEBI" id="CHEBI:29105"/>
    </cofactor>
</comment>
<dbReference type="GO" id="GO:0046872">
    <property type="term" value="F:metal ion binding"/>
    <property type="evidence" value="ECO:0007669"/>
    <property type="project" value="UniProtKB-KW"/>
</dbReference>
<evidence type="ECO:0000256" key="5">
    <source>
        <dbReference type="SAM" id="MobiDB-lite"/>
    </source>
</evidence>